<proteinExistence type="predicted"/>
<dbReference type="Proteomes" id="UP001180020">
    <property type="component" value="Unassembled WGS sequence"/>
</dbReference>
<feature type="signal peptide" evidence="1">
    <location>
        <begin position="1"/>
        <end position="23"/>
    </location>
</feature>
<evidence type="ECO:0000313" key="2">
    <source>
        <dbReference type="EMBL" id="KAK1292765.1"/>
    </source>
</evidence>
<organism evidence="2 3">
    <name type="scientific">Acorus calamus</name>
    <name type="common">Sweet flag</name>
    <dbReference type="NCBI Taxonomy" id="4465"/>
    <lineage>
        <taxon>Eukaryota</taxon>
        <taxon>Viridiplantae</taxon>
        <taxon>Streptophyta</taxon>
        <taxon>Embryophyta</taxon>
        <taxon>Tracheophyta</taxon>
        <taxon>Spermatophyta</taxon>
        <taxon>Magnoliopsida</taxon>
        <taxon>Liliopsida</taxon>
        <taxon>Acoraceae</taxon>
        <taxon>Acorus</taxon>
    </lineage>
</organism>
<gene>
    <name evidence="2" type="ORF">QJS10_CPB17g00948</name>
</gene>
<reference evidence="2" key="2">
    <citation type="submission" date="2023-06" db="EMBL/GenBank/DDBJ databases">
        <authorList>
            <person name="Ma L."/>
            <person name="Liu K.-W."/>
            <person name="Li Z."/>
            <person name="Hsiao Y.-Y."/>
            <person name="Qi Y."/>
            <person name="Fu T."/>
            <person name="Tang G."/>
            <person name="Zhang D."/>
            <person name="Sun W.-H."/>
            <person name="Liu D.-K."/>
            <person name="Li Y."/>
            <person name="Chen G.-Z."/>
            <person name="Liu X.-D."/>
            <person name="Liao X.-Y."/>
            <person name="Jiang Y.-T."/>
            <person name="Yu X."/>
            <person name="Hao Y."/>
            <person name="Huang J."/>
            <person name="Zhao X.-W."/>
            <person name="Ke S."/>
            <person name="Chen Y.-Y."/>
            <person name="Wu W.-L."/>
            <person name="Hsu J.-L."/>
            <person name="Lin Y.-F."/>
            <person name="Huang M.-D."/>
            <person name="Li C.-Y."/>
            <person name="Huang L."/>
            <person name="Wang Z.-W."/>
            <person name="Zhao X."/>
            <person name="Zhong W.-Y."/>
            <person name="Peng D.-H."/>
            <person name="Ahmad S."/>
            <person name="Lan S."/>
            <person name="Zhang J.-S."/>
            <person name="Tsai W.-C."/>
            <person name="Van De Peer Y."/>
            <person name="Liu Z.-J."/>
        </authorList>
    </citation>
    <scope>NUCLEOTIDE SEQUENCE</scope>
    <source>
        <strain evidence="2">CP</strain>
        <tissue evidence="2">Leaves</tissue>
    </source>
</reference>
<comment type="caution">
    <text evidence="2">The sequence shown here is derived from an EMBL/GenBank/DDBJ whole genome shotgun (WGS) entry which is preliminary data.</text>
</comment>
<accession>A0AAV9CVD6</accession>
<dbReference type="AlphaFoldDB" id="A0AAV9CVD6"/>
<keyword evidence="1" id="KW-0732">Signal</keyword>
<evidence type="ECO:0000256" key="1">
    <source>
        <dbReference type="SAM" id="SignalP"/>
    </source>
</evidence>
<keyword evidence="3" id="KW-1185">Reference proteome</keyword>
<name>A0AAV9CVD6_ACOCL</name>
<feature type="chain" id="PRO_5043642322" evidence="1">
    <location>
        <begin position="24"/>
        <end position="73"/>
    </location>
</feature>
<sequence>MATGKELLVLTFCFTILVNFKVGDYTDGENSLNPDVGPGIMLKDYPSDLELPSKSVCAEEVESVIYFFICFIE</sequence>
<protein>
    <submittedName>
        <fullName evidence="2">Uncharacterized protein</fullName>
    </submittedName>
</protein>
<dbReference type="EMBL" id="JAUJYO010000017">
    <property type="protein sequence ID" value="KAK1292765.1"/>
    <property type="molecule type" value="Genomic_DNA"/>
</dbReference>
<evidence type="ECO:0000313" key="3">
    <source>
        <dbReference type="Proteomes" id="UP001180020"/>
    </source>
</evidence>
<reference evidence="2" key="1">
    <citation type="journal article" date="2023" name="Nat. Commun.">
        <title>Diploid and tetraploid genomes of Acorus and the evolution of monocots.</title>
        <authorList>
            <person name="Ma L."/>
            <person name="Liu K.W."/>
            <person name="Li Z."/>
            <person name="Hsiao Y.Y."/>
            <person name="Qi Y."/>
            <person name="Fu T."/>
            <person name="Tang G.D."/>
            <person name="Zhang D."/>
            <person name="Sun W.H."/>
            <person name="Liu D.K."/>
            <person name="Li Y."/>
            <person name="Chen G.Z."/>
            <person name="Liu X.D."/>
            <person name="Liao X.Y."/>
            <person name="Jiang Y.T."/>
            <person name="Yu X."/>
            <person name="Hao Y."/>
            <person name="Huang J."/>
            <person name="Zhao X.W."/>
            <person name="Ke S."/>
            <person name="Chen Y.Y."/>
            <person name="Wu W.L."/>
            <person name="Hsu J.L."/>
            <person name="Lin Y.F."/>
            <person name="Huang M.D."/>
            <person name="Li C.Y."/>
            <person name="Huang L."/>
            <person name="Wang Z.W."/>
            <person name="Zhao X."/>
            <person name="Zhong W.Y."/>
            <person name="Peng D.H."/>
            <person name="Ahmad S."/>
            <person name="Lan S."/>
            <person name="Zhang J.S."/>
            <person name="Tsai W.C."/>
            <person name="Van de Peer Y."/>
            <person name="Liu Z.J."/>
        </authorList>
    </citation>
    <scope>NUCLEOTIDE SEQUENCE</scope>
    <source>
        <strain evidence="2">CP</strain>
    </source>
</reference>